<reference evidence="2 3" key="1">
    <citation type="submission" date="2019-11" db="EMBL/GenBank/DDBJ databases">
        <authorList>
            <person name="Cao P."/>
        </authorList>
    </citation>
    <scope>NUCLEOTIDE SEQUENCE [LARGE SCALE GENOMIC DNA]</scope>
    <source>
        <strain evidence="2 3">NEAU-AAG5</strain>
    </source>
</reference>
<dbReference type="AlphaFoldDB" id="A0A7K1KWU9"/>
<dbReference type="RefSeq" id="WP_156215519.1">
    <property type="nucleotide sequence ID" value="NZ_WOFH01000002.1"/>
</dbReference>
<organism evidence="2 3">
    <name type="scientific">Actinomadura litoris</name>
    <dbReference type="NCBI Taxonomy" id="2678616"/>
    <lineage>
        <taxon>Bacteria</taxon>
        <taxon>Bacillati</taxon>
        <taxon>Actinomycetota</taxon>
        <taxon>Actinomycetes</taxon>
        <taxon>Streptosporangiales</taxon>
        <taxon>Thermomonosporaceae</taxon>
        <taxon>Actinomadura</taxon>
    </lineage>
</organism>
<evidence type="ECO:0000313" key="2">
    <source>
        <dbReference type="EMBL" id="MUN36537.1"/>
    </source>
</evidence>
<dbReference type="Proteomes" id="UP000432015">
    <property type="component" value="Unassembled WGS sequence"/>
</dbReference>
<comment type="caution">
    <text evidence="2">The sequence shown here is derived from an EMBL/GenBank/DDBJ whole genome shotgun (WGS) entry which is preliminary data.</text>
</comment>
<evidence type="ECO:0000313" key="3">
    <source>
        <dbReference type="Proteomes" id="UP000432015"/>
    </source>
</evidence>
<dbReference type="EMBL" id="WOFH01000002">
    <property type="protein sequence ID" value="MUN36537.1"/>
    <property type="molecule type" value="Genomic_DNA"/>
</dbReference>
<accession>A0A7K1KWU9</accession>
<feature type="region of interest" description="Disordered" evidence="1">
    <location>
        <begin position="56"/>
        <end position="75"/>
    </location>
</feature>
<keyword evidence="3" id="KW-1185">Reference proteome</keyword>
<protein>
    <submittedName>
        <fullName evidence="2">Uncharacterized protein</fullName>
    </submittedName>
</protein>
<sequence>MTASTLDEQRAELSAEFPGWTIVYTRPAGRVRWWATRGLVRERMDERGGFTTWSAEDLRRQLRGATGNRPPRPAR</sequence>
<name>A0A7K1KWU9_9ACTN</name>
<gene>
    <name evidence="2" type="ORF">GNZ18_07985</name>
</gene>
<proteinExistence type="predicted"/>
<evidence type="ECO:0000256" key="1">
    <source>
        <dbReference type="SAM" id="MobiDB-lite"/>
    </source>
</evidence>